<feature type="domain" description="N-acetyltransferase" evidence="4">
    <location>
        <begin position="107"/>
        <end position="242"/>
    </location>
</feature>
<accession>A0A5P2C7R5</accession>
<proteinExistence type="predicted"/>
<evidence type="ECO:0000256" key="2">
    <source>
        <dbReference type="ARBA" id="ARBA00023315"/>
    </source>
</evidence>
<dbReference type="SUPFAM" id="SSF55729">
    <property type="entry name" value="Acyl-CoA N-acyltransferases (Nat)"/>
    <property type="match status" value="1"/>
</dbReference>
<dbReference type="Gene3D" id="3.40.630.30">
    <property type="match status" value="1"/>
</dbReference>
<dbReference type="EMBL" id="CP029192">
    <property type="protein sequence ID" value="QES38815.1"/>
    <property type="molecule type" value="Genomic_DNA"/>
</dbReference>
<name>A0A5P2C7R5_STRVZ</name>
<evidence type="ECO:0000313" key="5">
    <source>
        <dbReference type="EMBL" id="QES38815.1"/>
    </source>
</evidence>
<evidence type="ECO:0000256" key="1">
    <source>
        <dbReference type="ARBA" id="ARBA00022679"/>
    </source>
</evidence>
<evidence type="ECO:0000259" key="4">
    <source>
        <dbReference type="PROSITE" id="PS51186"/>
    </source>
</evidence>
<dbReference type="PANTHER" id="PTHR43420:SF3">
    <property type="entry name" value="N-ACETYLTRANSFERASE DOMAIN-CONTAINING PROTEIN"/>
    <property type="match status" value="1"/>
</dbReference>
<sequence length="242" mass="25605">MTETAGAPTPVPHPLDNPARASLTGPHAHFAEGQGRVVRYPVDVSPFLALPDDVTDADWADLAALAGPGAEVPLLATTVRAPEGWETTFDVSGVQLVDDGVAAAPDPEAVRLGPDDVPEMLDLVRRTEPGPFAPRTVELGTYLGIRRGGALVAMAGERLHPPGWTEISAVCTDPAHRGQGLGTRLVLAVAHNIRARGEQPFLHTSAENTGAIRLYESLGFRLRRTTAFRGARVPGQATADRK</sequence>
<keyword evidence="1 5" id="KW-0808">Transferase</keyword>
<dbReference type="GO" id="GO:0016747">
    <property type="term" value="F:acyltransferase activity, transferring groups other than amino-acyl groups"/>
    <property type="evidence" value="ECO:0007669"/>
    <property type="project" value="InterPro"/>
</dbReference>
<protein>
    <submittedName>
        <fullName evidence="5">GNAT family N-acetyltransferase</fullName>
    </submittedName>
</protein>
<feature type="region of interest" description="Disordered" evidence="3">
    <location>
        <begin position="1"/>
        <end position="23"/>
    </location>
</feature>
<dbReference type="InterPro" id="IPR000182">
    <property type="entry name" value="GNAT_dom"/>
</dbReference>
<dbReference type="InterPro" id="IPR050680">
    <property type="entry name" value="YpeA/RimI_acetyltransf"/>
</dbReference>
<dbReference type="PANTHER" id="PTHR43420">
    <property type="entry name" value="ACETYLTRANSFERASE"/>
    <property type="match status" value="1"/>
</dbReference>
<evidence type="ECO:0000313" key="6">
    <source>
        <dbReference type="Proteomes" id="UP000322927"/>
    </source>
</evidence>
<dbReference type="InterPro" id="IPR016181">
    <property type="entry name" value="Acyl_CoA_acyltransferase"/>
</dbReference>
<dbReference type="RefSeq" id="WP_150220979.1">
    <property type="nucleotide sequence ID" value="NZ_CP029192.1"/>
</dbReference>
<dbReference type="InterPro" id="IPR013653">
    <property type="entry name" value="GCN5-like_dom"/>
</dbReference>
<dbReference type="OrthoDB" id="9797456at2"/>
<dbReference type="Proteomes" id="UP000322927">
    <property type="component" value="Chromosome"/>
</dbReference>
<organism evidence="5 6">
    <name type="scientific">Streptomyces venezuelae</name>
    <dbReference type="NCBI Taxonomy" id="54571"/>
    <lineage>
        <taxon>Bacteria</taxon>
        <taxon>Bacillati</taxon>
        <taxon>Actinomycetota</taxon>
        <taxon>Actinomycetes</taxon>
        <taxon>Kitasatosporales</taxon>
        <taxon>Streptomycetaceae</taxon>
        <taxon>Streptomyces</taxon>
    </lineage>
</organism>
<dbReference type="AlphaFoldDB" id="A0A5P2C7R5"/>
<dbReference type="CDD" id="cd04301">
    <property type="entry name" value="NAT_SF"/>
    <property type="match status" value="1"/>
</dbReference>
<evidence type="ECO:0000256" key="3">
    <source>
        <dbReference type="SAM" id="MobiDB-lite"/>
    </source>
</evidence>
<gene>
    <name evidence="5" type="ORF">DEJ48_05415</name>
</gene>
<reference evidence="5 6" key="1">
    <citation type="submission" date="2018-05" db="EMBL/GenBank/DDBJ databases">
        <title>Streptomyces venezuelae.</title>
        <authorList>
            <person name="Kim W."/>
            <person name="Lee N."/>
            <person name="Cho B.-K."/>
        </authorList>
    </citation>
    <scope>NUCLEOTIDE SEQUENCE [LARGE SCALE GENOMIC DNA]</scope>
    <source>
        <strain evidence="5 6">ATCC 14584</strain>
    </source>
</reference>
<keyword evidence="2" id="KW-0012">Acyltransferase</keyword>
<dbReference type="PROSITE" id="PS51186">
    <property type="entry name" value="GNAT"/>
    <property type="match status" value="1"/>
</dbReference>
<dbReference type="Pfam" id="PF08445">
    <property type="entry name" value="FR47"/>
    <property type="match status" value="1"/>
</dbReference>